<proteinExistence type="predicted"/>
<dbReference type="EMBL" id="CAUYUE010000005">
    <property type="protein sequence ID" value="CAK0777191.1"/>
    <property type="molecule type" value="Genomic_DNA"/>
</dbReference>
<dbReference type="AlphaFoldDB" id="A0AAV1I327"/>
<name>A0AAV1I327_9CHLO</name>
<dbReference type="Proteomes" id="UP001314263">
    <property type="component" value="Unassembled WGS sequence"/>
</dbReference>
<evidence type="ECO:0000313" key="2">
    <source>
        <dbReference type="Proteomes" id="UP001314263"/>
    </source>
</evidence>
<protein>
    <submittedName>
        <fullName evidence="1">Uncharacterized protein</fullName>
    </submittedName>
</protein>
<comment type="caution">
    <text evidence="1">The sequence shown here is derived from an EMBL/GenBank/DDBJ whole genome shotgun (WGS) entry which is preliminary data.</text>
</comment>
<gene>
    <name evidence="1" type="ORF">CVIRNUC_004461</name>
</gene>
<sequence>MACLGGLTEDAQSTVHSALQTAIDRESSNVTNADQVMLARLQSREQARLKKIDVSLDVIANVQAVAGILAGTTGGITLNPALVAAGGTLLIESQMVALARRKLLGS</sequence>
<organism evidence="1 2">
    <name type="scientific">Coccomyxa viridis</name>
    <dbReference type="NCBI Taxonomy" id="1274662"/>
    <lineage>
        <taxon>Eukaryota</taxon>
        <taxon>Viridiplantae</taxon>
        <taxon>Chlorophyta</taxon>
        <taxon>core chlorophytes</taxon>
        <taxon>Trebouxiophyceae</taxon>
        <taxon>Trebouxiophyceae incertae sedis</taxon>
        <taxon>Coccomyxaceae</taxon>
        <taxon>Coccomyxa</taxon>
    </lineage>
</organism>
<reference evidence="1 2" key="1">
    <citation type="submission" date="2023-10" db="EMBL/GenBank/DDBJ databases">
        <authorList>
            <person name="Maclean D."/>
            <person name="Macfadyen A."/>
        </authorList>
    </citation>
    <scope>NUCLEOTIDE SEQUENCE [LARGE SCALE GENOMIC DNA]</scope>
</reference>
<evidence type="ECO:0000313" key="1">
    <source>
        <dbReference type="EMBL" id="CAK0777191.1"/>
    </source>
</evidence>
<keyword evidence="2" id="KW-1185">Reference proteome</keyword>
<accession>A0AAV1I327</accession>